<reference evidence="3 4" key="1">
    <citation type="journal article" date="2008" name="Nature">
        <title>The Trichoplax genome and the nature of placozoans.</title>
        <authorList>
            <person name="Srivastava M."/>
            <person name="Begovic E."/>
            <person name="Chapman J."/>
            <person name="Putnam N.H."/>
            <person name="Hellsten U."/>
            <person name="Kawashima T."/>
            <person name="Kuo A."/>
            <person name="Mitros T."/>
            <person name="Salamov A."/>
            <person name="Carpenter M.L."/>
            <person name="Signorovitch A.Y."/>
            <person name="Moreno M.A."/>
            <person name="Kamm K."/>
            <person name="Grimwood J."/>
            <person name="Schmutz J."/>
            <person name="Shapiro H."/>
            <person name="Grigoriev I.V."/>
            <person name="Buss L.W."/>
            <person name="Schierwater B."/>
            <person name="Dellaporta S.L."/>
            <person name="Rokhsar D.S."/>
        </authorList>
    </citation>
    <scope>NUCLEOTIDE SEQUENCE [LARGE SCALE GENOMIC DNA]</scope>
    <source>
        <strain evidence="3 4">Grell-BS-1999</strain>
    </source>
</reference>
<protein>
    <recommendedName>
        <fullName evidence="2">EamA domain-containing protein</fullName>
    </recommendedName>
</protein>
<dbReference type="InterPro" id="IPR000620">
    <property type="entry name" value="EamA_dom"/>
</dbReference>
<keyword evidence="1" id="KW-0472">Membrane</keyword>
<organism evidence="3 4">
    <name type="scientific">Trichoplax adhaerens</name>
    <name type="common">Trichoplax reptans</name>
    <dbReference type="NCBI Taxonomy" id="10228"/>
    <lineage>
        <taxon>Eukaryota</taxon>
        <taxon>Metazoa</taxon>
        <taxon>Placozoa</taxon>
        <taxon>Uniplacotomia</taxon>
        <taxon>Trichoplacea</taxon>
        <taxon>Trichoplacidae</taxon>
        <taxon>Trichoplax</taxon>
    </lineage>
</organism>
<dbReference type="OMA" id="QSHRETY"/>
<evidence type="ECO:0000256" key="1">
    <source>
        <dbReference type="SAM" id="Phobius"/>
    </source>
</evidence>
<feature type="transmembrane region" description="Helical" evidence="1">
    <location>
        <begin position="277"/>
        <end position="299"/>
    </location>
</feature>
<feature type="transmembrane region" description="Helical" evidence="1">
    <location>
        <begin position="242"/>
        <end position="265"/>
    </location>
</feature>
<sequence>MKKASNGSINSYQLAIAANFGQKAVLEDEDHQPGNKKQAQSRKQIIIGVAFVIAIAVCTAGATQFGKDLYEEGNFTSTSLVAWSSRSMAVFIYPAVSIFYTFRGQSHRETYKQASKIFGQHRHGVMSAFLRLIPITALSTGATYLSFYALRYTSSTDVTAVFSASAAIVYVLSLLVLNEPFVVLRFLAVLMSVAGVVVIAYSEGFGSFGAIGVILVSGSAAFAAVYRVLTKKVIGEASLARASLYLSVTCFQALILFWIPIPILYFTGVEEITFSTFPWTAFFLCIFTLFLYSILMILGINFTYPIYMSMGPLLGIPINAAIDVLVRNQTFSTTKIIGTMLLILGFLILTIPLSNILAISSKTKLLLCKKKNLK</sequence>
<proteinExistence type="predicted"/>
<name>B3RM74_TRIAD</name>
<dbReference type="SUPFAM" id="SSF103481">
    <property type="entry name" value="Multidrug resistance efflux transporter EmrE"/>
    <property type="match status" value="1"/>
</dbReference>
<feature type="transmembrane region" description="Helical" evidence="1">
    <location>
        <begin position="306"/>
        <end position="325"/>
    </location>
</feature>
<feature type="transmembrane region" description="Helical" evidence="1">
    <location>
        <begin position="337"/>
        <end position="360"/>
    </location>
</feature>
<dbReference type="Pfam" id="PF00892">
    <property type="entry name" value="EamA"/>
    <property type="match status" value="1"/>
</dbReference>
<dbReference type="InParanoid" id="B3RM74"/>
<dbReference type="PANTHER" id="PTHR19346:SF4">
    <property type="entry name" value="SUGAR PHOSPHATE TRANSPORTER DOMAIN-CONTAINING PROTEIN"/>
    <property type="match status" value="1"/>
</dbReference>
<dbReference type="RefSeq" id="XP_002108116.1">
    <property type="nucleotide sequence ID" value="XM_002108080.1"/>
</dbReference>
<feature type="transmembrane region" description="Helical" evidence="1">
    <location>
        <begin position="182"/>
        <end position="202"/>
    </location>
</feature>
<dbReference type="CTD" id="6749331"/>
<feature type="transmembrane region" description="Helical" evidence="1">
    <location>
        <begin position="123"/>
        <end position="147"/>
    </location>
</feature>
<dbReference type="GeneID" id="6749331"/>
<feature type="transmembrane region" description="Helical" evidence="1">
    <location>
        <begin position="83"/>
        <end position="102"/>
    </location>
</feature>
<dbReference type="PANTHER" id="PTHR19346">
    <property type="entry name" value="SUGAR PHOSPHATE TRANSPORTER DOMAIN-CONTAINING PROTEIN"/>
    <property type="match status" value="1"/>
</dbReference>
<feature type="transmembrane region" description="Helical" evidence="1">
    <location>
        <begin position="45"/>
        <end position="63"/>
    </location>
</feature>
<dbReference type="InterPro" id="IPR026505">
    <property type="entry name" value="Solute_c_fam_35_mem_F3/F4"/>
</dbReference>
<dbReference type="AlphaFoldDB" id="B3RM74"/>
<dbReference type="InterPro" id="IPR037185">
    <property type="entry name" value="EmrE-like"/>
</dbReference>
<dbReference type="eggNOG" id="KOG4314">
    <property type="taxonomic scope" value="Eukaryota"/>
</dbReference>
<evidence type="ECO:0000313" key="4">
    <source>
        <dbReference type="Proteomes" id="UP000009022"/>
    </source>
</evidence>
<keyword evidence="1" id="KW-0812">Transmembrane</keyword>
<dbReference type="OrthoDB" id="10062838at2759"/>
<feature type="transmembrane region" description="Helical" evidence="1">
    <location>
        <begin position="208"/>
        <end position="230"/>
    </location>
</feature>
<feature type="domain" description="EamA" evidence="2">
    <location>
        <begin position="47"/>
        <end position="200"/>
    </location>
</feature>
<keyword evidence="4" id="KW-1185">Reference proteome</keyword>
<dbReference type="GO" id="GO:0016020">
    <property type="term" value="C:membrane"/>
    <property type="evidence" value="ECO:0007669"/>
    <property type="project" value="InterPro"/>
</dbReference>
<dbReference type="HOGENOM" id="CLU_022280_3_0_1"/>
<dbReference type="PhylomeDB" id="B3RM74"/>
<dbReference type="Proteomes" id="UP000009022">
    <property type="component" value="Unassembled WGS sequence"/>
</dbReference>
<gene>
    <name evidence="3" type="ORF">TRIADDRAFT_52260</name>
</gene>
<feature type="transmembrane region" description="Helical" evidence="1">
    <location>
        <begin position="159"/>
        <end position="177"/>
    </location>
</feature>
<evidence type="ECO:0000259" key="2">
    <source>
        <dbReference type="Pfam" id="PF00892"/>
    </source>
</evidence>
<dbReference type="EMBL" id="DS985241">
    <property type="protein sequence ID" value="EDV28914.1"/>
    <property type="molecule type" value="Genomic_DNA"/>
</dbReference>
<evidence type="ECO:0000313" key="3">
    <source>
        <dbReference type="EMBL" id="EDV28914.1"/>
    </source>
</evidence>
<dbReference type="KEGG" id="tad:TRIADDRAFT_52260"/>
<accession>B3RM74</accession>
<keyword evidence="1" id="KW-1133">Transmembrane helix</keyword>